<organism evidence="1 2">
    <name type="scientific">Thalassotalea psychrophila</name>
    <dbReference type="NCBI Taxonomy" id="3065647"/>
    <lineage>
        <taxon>Bacteria</taxon>
        <taxon>Pseudomonadati</taxon>
        <taxon>Pseudomonadota</taxon>
        <taxon>Gammaproteobacteria</taxon>
        <taxon>Alteromonadales</taxon>
        <taxon>Colwelliaceae</taxon>
        <taxon>Thalassotalea</taxon>
    </lineage>
</organism>
<dbReference type="RefSeq" id="WP_348392763.1">
    <property type="nucleotide sequence ID" value="NZ_CP134145.1"/>
</dbReference>
<accession>A0ABY9TXQ5</accession>
<reference evidence="2" key="1">
    <citation type="submission" date="2023-09" db="EMBL/GenBank/DDBJ databases">
        <authorList>
            <person name="Li S."/>
            <person name="Li X."/>
            <person name="Zhang C."/>
            <person name="Zhao Z."/>
        </authorList>
    </citation>
    <scope>NUCLEOTIDE SEQUENCE [LARGE SCALE GENOMIC DNA]</scope>
    <source>
        <strain evidence="2">SQ149</strain>
    </source>
</reference>
<name>A0ABY9TXQ5_9GAMM</name>
<evidence type="ECO:0000313" key="1">
    <source>
        <dbReference type="EMBL" id="WNC73652.1"/>
    </source>
</evidence>
<dbReference type="Pfam" id="PF14056">
    <property type="entry name" value="DUF4250"/>
    <property type="match status" value="1"/>
</dbReference>
<proteinExistence type="predicted"/>
<evidence type="ECO:0000313" key="2">
    <source>
        <dbReference type="Proteomes" id="UP001258994"/>
    </source>
</evidence>
<dbReference type="Proteomes" id="UP001258994">
    <property type="component" value="Chromosome"/>
</dbReference>
<sequence length="66" mass="7644">MEINNLLTIESAIVLGIINERLRIECNSYQQLLSRYELEEGSLNHKMALLGYQYDPSSNQFKDIPI</sequence>
<dbReference type="InterPro" id="IPR025346">
    <property type="entry name" value="DUF4250"/>
</dbReference>
<keyword evidence="2" id="KW-1185">Reference proteome</keyword>
<gene>
    <name evidence="1" type="ORF">RGQ13_06575</name>
</gene>
<protein>
    <submittedName>
        <fullName evidence="1">DUF4250 domain-containing protein</fullName>
    </submittedName>
</protein>
<dbReference type="EMBL" id="CP134145">
    <property type="protein sequence ID" value="WNC73652.1"/>
    <property type="molecule type" value="Genomic_DNA"/>
</dbReference>